<dbReference type="PANTHER" id="PTHR43289:SF6">
    <property type="entry name" value="SERINE_THREONINE-PROTEIN KINASE NEKL-3"/>
    <property type="match status" value="1"/>
</dbReference>
<dbReference type="PROSITE" id="PS50011">
    <property type="entry name" value="PROTEIN_KINASE_DOM"/>
    <property type="match status" value="1"/>
</dbReference>
<proteinExistence type="predicted"/>
<organism evidence="10 11">
    <name type="scientific">Actinoplanes auranticolor</name>
    <dbReference type="NCBI Taxonomy" id="47988"/>
    <lineage>
        <taxon>Bacteria</taxon>
        <taxon>Bacillati</taxon>
        <taxon>Actinomycetota</taxon>
        <taxon>Actinomycetes</taxon>
        <taxon>Micromonosporales</taxon>
        <taxon>Micromonosporaceae</taxon>
        <taxon>Actinoplanes</taxon>
    </lineage>
</organism>
<dbReference type="Gene3D" id="1.10.510.10">
    <property type="entry name" value="Transferase(Phosphotransferase) domain 1"/>
    <property type="match status" value="1"/>
</dbReference>
<keyword evidence="6 7" id="KW-0067">ATP-binding</keyword>
<dbReference type="PANTHER" id="PTHR43289">
    <property type="entry name" value="MITOGEN-ACTIVATED PROTEIN KINASE KINASE KINASE 20-RELATED"/>
    <property type="match status" value="1"/>
</dbReference>
<dbReference type="InterPro" id="IPR008271">
    <property type="entry name" value="Ser/Thr_kinase_AS"/>
</dbReference>
<dbReference type="GO" id="GO:0004674">
    <property type="term" value="F:protein serine/threonine kinase activity"/>
    <property type="evidence" value="ECO:0007669"/>
    <property type="project" value="UniProtKB-KW"/>
</dbReference>
<evidence type="ECO:0000256" key="1">
    <source>
        <dbReference type="ARBA" id="ARBA00012513"/>
    </source>
</evidence>
<feature type="domain" description="Protein kinase" evidence="9">
    <location>
        <begin position="8"/>
        <end position="276"/>
    </location>
</feature>
<dbReference type="Pfam" id="PF00069">
    <property type="entry name" value="Pkinase"/>
    <property type="match status" value="1"/>
</dbReference>
<dbReference type="SMART" id="SM00220">
    <property type="entry name" value="S_TKc"/>
    <property type="match status" value="1"/>
</dbReference>
<feature type="compositionally biased region" description="Low complexity" evidence="8">
    <location>
        <begin position="394"/>
        <end position="403"/>
    </location>
</feature>
<evidence type="ECO:0000256" key="7">
    <source>
        <dbReference type="PROSITE-ProRule" id="PRU10141"/>
    </source>
</evidence>
<evidence type="ECO:0000313" key="11">
    <source>
        <dbReference type="Proteomes" id="UP000681340"/>
    </source>
</evidence>
<dbReference type="RefSeq" id="WP_212987940.1">
    <property type="nucleotide sequence ID" value="NZ_BAABEA010000009.1"/>
</dbReference>
<evidence type="ECO:0000256" key="3">
    <source>
        <dbReference type="ARBA" id="ARBA00022679"/>
    </source>
</evidence>
<keyword evidence="4 7" id="KW-0547">Nucleotide-binding</keyword>
<dbReference type="AlphaFoldDB" id="A0A919S745"/>
<reference evidence="10" key="1">
    <citation type="submission" date="2021-03" db="EMBL/GenBank/DDBJ databases">
        <title>Whole genome shotgun sequence of Actinoplanes auranticolor NBRC 12245.</title>
        <authorList>
            <person name="Komaki H."/>
            <person name="Tamura T."/>
        </authorList>
    </citation>
    <scope>NUCLEOTIDE SEQUENCE</scope>
    <source>
        <strain evidence="10">NBRC 12245</strain>
    </source>
</reference>
<dbReference type="InterPro" id="IPR011009">
    <property type="entry name" value="Kinase-like_dom_sf"/>
</dbReference>
<dbReference type="EC" id="2.7.11.1" evidence="1"/>
<evidence type="ECO:0000256" key="6">
    <source>
        <dbReference type="ARBA" id="ARBA00022840"/>
    </source>
</evidence>
<dbReference type="InterPro" id="IPR000719">
    <property type="entry name" value="Prot_kinase_dom"/>
</dbReference>
<evidence type="ECO:0000256" key="5">
    <source>
        <dbReference type="ARBA" id="ARBA00022777"/>
    </source>
</evidence>
<keyword evidence="5 10" id="KW-0418">Kinase</keyword>
<keyword evidence="3" id="KW-0808">Transferase</keyword>
<dbReference type="CDD" id="cd14014">
    <property type="entry name" value="STKc_PknB_like"/>
    <property type="match status" value="1"/>
</dbReference>
<dbReference type="EMBL" id="BOQL01000018">
    <property type="protein sequence ID" value="GIM65660.1"/>
    <property type="molecule type" value="Genomic_DNA"/>
</dbReference>
<comment type="caution">
    <text evidence="10">The sequence shown here is derived from an EMBL/GenBank/DDBJ whole genome shotgun (WGS) entry which is preliminary data.</text>
</comment>
<dbReference type="PRINTS" id="PR01217">
    <property type="entry name" value="PRICHEXTENSN"/>
</dbReference>
<accession>A0A919S745</accession>
<name>A0A919S745_9ACTN</name>
<keyword evidence="11" id="KW-1185">Reference proteome</keyword>
<gene>
    <name evidence="10" type="ORF">Aau02nite_18750</name>
</gene>
<dbReference type="SUPFAM" id="SSF56112">
    <property type="entry name" value="Protein kinase-like (PK-like)"/>
    <property type="match status" value="1"/>
</dbReference>
<feature type="compositionally biased region" description="Basic and acidic residues" evidence="8">
    <location>
        <begin position="363"/>
        <end position="376"/>
    </location>
</feature>
<dbReference type="InterPro" id="IPR017441">
    <property type="entry name" value="Protein_kinase_ATP_BS"/>
</dbReference>
<dbReference type="Gene3D" id="3.30.200.20">
    <property type="entry name" value="Phosphorylase Kinase, domain 1"/>
    <property type="match status" value="1"/>
</dbReference>
<evidence type="ECO:0000259" key="9">
    <source>
        <dbReference type="PROSITE" id="PS50011"/>
    </source>
</evidence>
<feature type="binding site" evidence="7">
    <location>
        <position position="37"/>
    </location>
    <ligand>
        <name>ATP</name>
        <dbReference type="ChEBI" id="CHEBI:30616"/>
    </ligand>
</feature>
<sequence>MRSLAGRYRVEQAVGHGGSAVVHSGYDRTLKRRVAIKLFSPYRPDSSAPSADVLREARAAAALNHPNVARVYDYGEATDDADQRVPYLVMEFLDGDTLADRIAATGAFAWSRAAEICADVAAALAAAHARDLVHRDVKPRNVMLTPAGVKVLDFGIAAMAGQHSFDAHGQLWGTPATLAPEQLRGEPTYPAADVYALGLLLFECLTGTRAWPGTSVGDILAARYQQRAPRLPGIAGLPRDLVRLYEACIDDDPARRPAAAEVAEILRRAAGKAPTVRPAAALTRTIAPVRRKRSRSRTAITASIAVAAAFVSVIGLQVANGYSTPGGREAEAAVDGAPVPRAPQPAPKPTVTSTQPVPDVPADAERPVRRITDTWTREATAPPQQPKPKPKPKPSSQAPTAAPTTPPAGPGQTPSDPPPTTTEPDPEPEPTVPPATTEPPVDPTDPPEDPEPEDPPPGDGQPVRDVVLAES</sequence>
<feature type="region of interest" description="Disordered" evidence="8">
    <location>
        <begin position="325"/>
        <end position="471"/>
    </location>
</feature>
<evidence type="ECO:0000256" key="2">
    <source>
        <dbReference type="ARBA" id="ARBA00022527"/>
    </source>
</evidence>
<dbReference type="Proteomes" id="UP000681340">
    <property type="component" value="Unassembled WGS sequence"/>
</dbReference>
<feature type="compositionally biased region" description="Pro residues" evidence="8">
    <location>
        <begin position="429"/>
        <end position="444"/>
    </location>
</feature>
<dbReference type="PROSITE" id="PS00108">
    <property type="entry name" value="PROTEIN_KINASE_ST"/>
    <property type="match status" value="1"/>
</dbReference>
<protein>
    <recommendedName>
        <fullName evidence="1">non-specific serine/threonine protein kinase</fullName>
        <ecNumber evidence="1">2.7.11.1</ecNumber>
    </recommendedName>
</protein>
<dbReference type="GO" id="GO:0005524">
    <property type="term" value="F:ATP binding"/>
    <property type="evidence" value="ECO:0007669"/>
    <property type="project" value="UniProtKB-UniRule"/>
</dbReference>
<keyword evidence="2 10" id="KW-0723">Serine/threonine-protein kinase</keyword>
<evidence type="ECO:0000256" key="8">
    <source>
        <dbReference type="SAM" id="MobiDB-lite"/>
    </source>
</evidence>
<dbReference type="PROSITE" id="PS00107">
    <property type="entry name" value="PROTEIN_KINASE_ATP"/>
    <property type="match status" value="1"/>
</dbReference>
<feature type="compositionally biased region" description="Pro residues" evidence="8">
    <location>
        <begin position="404"/>
        <end position="421"/>
    </location>
</feature>
<feature type="compositionally biased region" description="Acidic residues" evidence="8">
    <location>
        <begin position="445"/>
        <end position="456"/>
    </location>
</feature>
<evidence type="ECO:0000256" key="4">
    <source>
        <dbReference type="ARBA" id="ARBA00022741"/>
    </source>
</evidence>
<evidence type="ECO:0000313" key="10">
    <source>
        <dbReference type="EMBL" id="GIM65660.1"/>
    </source>
</evidence>